<dbReference type="SUPFAM" id="SSF56784">
    <property type="entry name" value="HAD-like"/>
    <property type="match status" value="1"/>
</dbReference>
<dbReference type="EMBL" id="JAGGJZ010000001">
    <property type="protein sequence ID" value="MBP1888889.1"/>
    <property type="molecule type" value="Genomic_DNA"/>
</dbReference>
<keyword evidence="2" id="KW-1185">Reference proteome</keyword>
<dbReference type="InterPro" id="IPR036412">
    <property type="entry name" value="HAD-like_sf"/>
</dbReference>
<proteinExistence type="predicted"/>
<comment type="caution">
    <text evidence="1">The sequence shown here is derived from an EMBL/GenBank/DDBJ whole genome shotgun (WGS) entry which is preliminary data.</text>
</comment>
<reference evidence="1 2" key="1">
    <citation type="submission" date="2021-03" db="EMBL/GenBank/DDBJ databases">
        <title>Genomic Encyclopedia of Type Strains, Phase IV (KMG-IV): sequencing the most valuable type-strain genomes for metagenomic binning, comparative biology and taxonomic classification.</title>
        <authorList>
            <person name="Goeker M."/>
        </authorList>
    </citation>
    <scope>NUCLEOTIDE SEQUENCE [LARGE SCALE GENOMIC DNA]</scope>
    <source>
        <strain evidence="1 2">DSM 3984</strain>
    </source>
</reference>
<sequence length="211" mass="23942">MIKAILFDLDGTLLDTNELIYESFKYTFDKCFNLKLSKGEITSLYGMPLEDSLIGYCKDEEELKGAIKTYRNYNEKIHDNMCFSFKGVEELLINLKEKNIKIGIVTSKRETLAKKGMEIAGIIKYMDIIVTPECTKEHKPKGEPALYALKKLNVKPEEAIMVGDSHFDLLCGKNAGCKTCGVKYTALDIKKLEEVNPDYFVESPMEILNLV</sequence>
<keyword evidence="1" id="KW-0378">Hydrolase</keyword>
<dbReference type="InterPro" id="IPR050155">
    <property type="entry name" value="HAD-like_hydrolase_sf"/>
</dbReference>
<dbReference type="SFLD" id="SFLDG01129">
    <property type="entry name" value="C1.5:_HAD__Beta-PGM__Phosphata"/>
    <property type="match status" value="1"/>
</dbReference>
<dbReference type="PANTHER" id="PTHR43434:SF26">
    <property type="entry name" value="PYROPHOSPHATASE PPAX"/>
    <property type="match status" value="1"/>
</dbReference>
<dbReference type="GO" id="GO:0004427">
    <property type="term" value="F:inorganic diphosphate phosphatase activity"/>
    <property type="evidence" value="ECO:0007669"/>
    <property type="project" value="UniProtKB-EC"/>
</dbReference>
<dbReference type="InterPro" id="IPR023198">
    <property type="entry name" value="PGP-like_dom2"/>
</dbReference>
<dbReference type="NCBIfam" id="NF009804">
    <property type="entry name" value="PRK13288.1"/>
    <property type="match status" value="1"/>
</dbReference>
<dbReference type="Gene3D" id="3.40.50.1000">
    <property type="entry name" value="HAD superfamily/HAD-like"/>
    <property type="match status" value="1"/>
</dbReference>
<protein>
    <submittedName>
        <fullName evidence="1">Pyrophosphatase PpaX</fullName>
        <ecNumber evidence="1">3.6.1.1</ecNumber>
    </submittedName>
</protein>
<accession>A0ABS4EY26</accession>
<dbReference type="InterPro" id="IPR023214">
    <property type="entry name" value="HAD_sf"/>
</dbReference>
<dbReference type="InterPro" id="IPR006439">
    <property type="entry name" value="HAD-SF_hydro_IA"/>
</dbReference>
<dbReference type="RefSeq" id="WP_209795608.1">
    <property type="nucleotide sequence ID" value="NZ_JAGGJZ010000001.1"/>
</dbReference>
<dbReference type="Proteomes" id="UP000783390">
    <property type="component" value="Unassembled WGS sequence"/>
</dbReference>
<name>A0ABS4EY26_9CLOT</name>
<dbReference type="NCBIfam" id="TIGR01509">
    <property type="entry name" value="HAD-SF-IA-v3"/>
    <property type="match status" value="1"/>
</dbReference>
<dbReference type="NCBIfam" id="TIGR01549">
    <property type="entry name" value="HAD-SF-IA-v1"/>
    <property type="match status" value="1"/>
</dbReference>
<dbReference type="InterPro" id="IPR041492">
    <property type="entry name" value="HAD_2"/>
</dbReference>
<dbReference type="PANTHER" id="PTHR43434">
    <property type="entry name" value="PHOSPHOGLYCOLATE PHOSPHATASE"/>
    <property type="match status" value="1"/>
</dbReference>
<dbReference type="Gene3D" id="1.10.150.240">
    <property type="entry name" value="Putative phosphatase, domain 2"/>
    <property type="match status" value="1"/>
</dbReference>
<dbReference type="SFLD" id="SFLDS00003">
    <property type="entry name" value="Haloacid_Dehalogenase"/>
    <property type="match status" value="1"/>
</dbReference>
<gene>
    <name evidence="1" type="ORF">J2Z53_000468</name>
</gene>
<evidence type="ECO:0000313" key="1">
    <source>
        <dbReference type="EMBL" id="MBP1888889.1"/>
    </source>
</evidence>
<organism evidence="1 2">
    <name type="scientific">Clostridium moniliforme</name>
    <dbReference type="NCBI Taxonomy" id="39489"/>
    <lineage>
        <taxon>Bacteria</taxon>
        <taxon>Bacillati</taxon>
        <taxon>Bacillota</taxon>
        <taxon>Clostridia</taxon>
        <taxon>Eubacteriales</taxon>
        <taxon>Clostridiaceae</taxon>
        <taxon>Clostridium</taxon>
    </lineage>
</organism>
<dbReference type="SFLD" id="SFLDG01135">
    <property type="entry name" value="C1.5.6:_HAD__Beta-PGM__Phospha"/>
    <property type="match status" value="1"/>
</dbReference>
<evidence type="ECO:0000313" key="2">
    <source>
        <dbReference type="Proteomes" id="UP000783390"/>
    </source>
</evidence>
<dbReference type="Pfam" id="PF13419">
    <property type="entry name" value="HAD_2"/>
    <property type="match status" value="1"/>
</dbReference>
<dbReference type="EC" id="3.6.1.1" evidence="1"/>